<dbReference type="OrthoDB" id="7063707at2"/>
<keyword evidence="2" id="KW-0813">Transport</keyword>
<evidence type="ECO:0000313" key="6">
    <source>
        <dbReference type="Proteomes" id="UP000066624"/>
    </source>
</evidence>
<evidence type="ECO:0000313" key="5">
    <source>
        <dbReference type="EMBL" id="AKS41174.1"/>
    </source>
</evidence>
<accession>A0A0K0XTY5</accession>
<dbReference type="InterPro" id="IPR003708">
    <property type="entry name" value="SecB"/>
</dbReference>
<organism evidence="5 6">
    <name type="scientific">Wenzhouxiangella marina</name>
    <dbReference type="NCBI Taxonomy" id="1579979"/>
    <lineage>
        <taxon>Bacteria</taxon>
        <taxon>Pseudomonadati</taxon>
        <taxon>Pseudomonadota</taxon>
        <taxon>Gammaproteobacteria</taxon>
        <taxon>Chromatiales</taxon>
        <taxon>Wenzhouxiangellaceae</taxon>
        <taxon>Wenzhouxiangella</taxon>
    </lineage>
</organism>
<dbReference type="Gene3D" id="3.10.420.10">
    <property type="entry name" value="SecB-like"/>
    <property type="match status" value="1"/>
</dbReference>
<reference evidence="5 6" key="1">
    <citation type="submission" date="2015-07" db="EMBL/GenBank/DDBJ databases">
        <authorList>
            <person name="Noorani M."/>
        </authorList>
    </citation>
    <scope>NUCLEOTIDE SEQUENCE [LARGE SCALE GENOMIC DNA]</scope>
    <source>
        <strain evidence="5 6">KCTC 42284</strain>
    </source>
</reference>
<evidence type="ECO:0000256" key="4">
    <source>
        <dbReference type="ARBA" id="ARBA00023010"/>
    </source>
</evidence>
<comment type="similarity">
    <text evidence="1">Belongs to the SecB family.</text>
</comment>
<sequence>MNSPLQLEHYFFERMHCLAKSDIEFEDVRAWHEADSSRFQLTVELATNPEAEHQWQVSVDLRTSGDYPAPSPYELRFTAVGFFVVDEDFKHDNIEHLIRVNGSSVLYSAMREFVSLFTSRAPWGSVMLPTINFRLLAAKPSDDNENE</sequence>
<protein>
    <submittedName>
        <fullName evidence="5">Uncharacterized protein</fullName>
    </submittedName>
</protein>
<keyword evidence="4" id="KW-0811">Translocation</keyword>
<dbReference type="RefSeq" id="WP_049724830.1">
    <property type="nucleotide sequence ID" value="NZ_CP012154.1"/>
</dbReference>
<proteinExistence type="inferred from homology"/>
<dbReference type="AlphaFoldDB" id="A0A0K0XTY5"/>
<dbReference type="Proteomes" id="UP000066624">
    <property type="component" value="Chromosome"/>
</dbReference>
<dbReference type="KEGG" id="wma:WM2015_793"/>
<dbReference type="SUPFAM" id="SSF54611">
    <property type="entry name" value="SecB-like"/>
    <property type="match status" value="1"/>
</dbReference>
<dbReference type="EMBL" id="CP012154">
    <property type="protein sequence ID" value="AKS41174.1"/>
    <property type="molecule type" value="Genomic_DNA"/>
</dbReference>
<dbReference type="GO" id="GO:0051262">
    <property type="term" value="P:protein tetramerization"/>
    <property type="evidence" value="ECO:0007669"/>
    <property type="project" value="InterPro"/>
</dbReference>
<gene>
    <name evidence="5" type="ORF">WM2015_793</name>
</gene>
<evidence type="ECO:0000256" key="1">
    <source>
        <dbReference type="ARBA" id="ARBA00009990"/>
    </source>
</evidence>
<evidence type="ECO:0000256" key="2">
    <source>
        <dbReference type="ARBA" id="ARBA00022448"/>
    </source>
</evidence>
<dbReference type="InterPro" id="IPR035958">
    <property type="entry name" value="SecB-like_sf"/>
</dbReference>
<keyword evidence="6" id="KW-1185">Reference proteome</keyword>
<name>A0A0K0XTY5_9GAMM</name>
<dbReference type="STRING" id="1579979.WM2015_793"/>
<dbReference type="GO" id="GO:0051082">
    <property type="term" value="F:unfolded protein binding"/>
    <property type="evidence" value="ECO:0007669"/>
    <property type="project" value="InterPro"/>
</dbReference>
<dbReference type="Pfam" id="PF02556">
    <property type="entry name" value="SecB"/>
    <property type="match status" value="1"/>
</dbReference>
<keyword evidence="3" id="KW-0653">Protein transport</keyword>
<dbReference type="GO" id="GO:0015031">
    <property type="term" value="P:protein transport"/>
    <property type="evidence" value="ECO:0007669"/>
    <property type="project" value="UniProtKB-KW"/>
</dbReference>
<evidence type="ECO:0000256" key="3">
    <source>
        <dbReference type="ARBA" id="ARBA00022927"/>
    </source>
</evidence>